<evidence type="ECO:0000313" key="1">
    <source>
        <dbReference type="EMBL" id="CRX39466.1"/>
    </source>
</evidence>
<dbReference type="InterPro" id="IPR051200">
    <property type="entry name" value="Host-pathogen_enzymatic-act"/>
</dbReference>
<reference evidence="2" key="1">
    <citation type="submission" date="2015-06" db="EMBL/GenBank/DDBJ databases">
        <authorList>
            <person name="Bertelli C."/>
        </authorList>
    </citation>
    <scope>NUCLEOTIDE SEQUENCE [LARGE SCALE GENOMIC DNA]</scope>
    <source>
        <strain evidence="2">CRIB-30</strain>
    </source>
</reference>
<organism evidence="1 2">
    <name type="scientific">Estrella lausannensis</name>
    <dbReference type="NCBI Taxonomy" id="483423"/>
    <lineage>
        <taxon>Bacteria</taxon>
        <taxon>Pseudomonadati</taxon>
        <taxon>Chlamydiota</taxon>
        <taxon>Chlamydiia</taxon>
        <taxon>Parachlamydiales</taxon>
        <taxon>Candidatus Criblamydiaceae</taxon>
        <taxon>Estrella</taxon>
    </lineage>
</organism>
<dbReference type="SMART" id="SM00320">
    <property type="entry name" value="WD40"/>
    <property type="match status" value="5"/>
</dbReference>
<dbReference type="RefSeq" id="WP_098039332.1">
    <property type="nucleotide sequence ID" value="NZ_CWGJ01000028.1"/>
</dbReference>
<proteinExistence type="predicted"/>
<name>A0A0H5DRW8_9BACT</name>
<dbReference type="EMBL" id="CWGJ01000028">
    <property type="protein sequence ID" value="CRX39466.1"/>
    <property type="molecule type" value="Genomic_DNA"/>
</dbReference>
<evidence type="ECO:0000313" key="2">
    <source>
        <dbReference type="Proteomes" id="UP000220251"/>
    </source>
</evidence>
<sequence>MLLLILFFHLTVCPALLSSVEIISSPPLYTIEGAASKLNHPEGIAFSPSGDFIAVANARSNNILFYRIFENDISKMTPEPAFIMKGHPAFSYPHDLSFSPGGEHLAIVSSYSNKITIHERDEVSGFYKSEAMAVIHGKKAGLRNAHTVKYNPAGNRLAVCDVAGNSVALFKRSNNHYDEIPCQILSLPLSLMDRPDGVAFSSDGSLLAATSHATHSVILFANDPTAADEYDPIPIQILHGEETGFHFTHSLAFHPFDHTLVVSSAAGKKTVAIFRRQPGEALSYPLIPSQILEIYNPLTYHMHVYEPEEGGVKGVAFSPSGKVLAILSTDHGNSRKSVILFAVE</sequence>
<dbReference type="OrthoDB" id="9790815at2"/>
<dbReference type="InterPro" id="IPR015943">
    <property type="entry name" value="WD40/YVTN_repeat-like_dom_sf"/>
</dbReference>
<dbReference type="Pfam" id="PF10282">
    <property type="entry name" value="Lactonase"/>
    <property type="match status" value="1"/>
</dbReference>
<dbReference type="PANTHER" id="PTHR47197">
    <property type="entry name" value="PROTEIN NIRF"/>
    <property type="match status" value="1"/>
</dbReference>
<dbReference type="Gene3D" id="2.130.10.10">
    <property type="entry name" value="YVTN repeat-like/Quinoprotein amine dehydrogenase"/>
    <property type="match status" value="2"/>
</dbReference>
<dbReference type="Proteomes" id="UP000220251">
    <property type="component" value="Unassembled WGS sequence"/>
</dbReference>
<dbReference type="PANTHER" id="PTHR47197:SF3">
    <property type="entry name" value="DIHYDRO-HEME D1 DEHYDROGENASE"/>
    <property type="match status" value="1"/>
</dbReference>
<keyword evidence="2" id="KW-1185">Reference proteome</keyword>
<dbReference type="InterPro" id="IPR001680">
    <property type="entry name" value="WD40_rpt"/>
</dbReference>
<dbReference type="SUPFAM" id="SSF75011">
    <property type="entry name" value="3-carboxy-cis,cis-mucoante lactonizing enzyme"/>
    <property type="match status" value="1"/>
</dbReference>
<dbReference type="InterPro" id="IPR019405">
    <property type="entry name" value="Lactonase_7-beta_prop"/>
</dbReference>
<accession>A0A0H5DRW8</accession>
<gene>
    <name evidence="1" type="ORF">ELAC_2145</name>
</gene>
<protein>
    <submittedName>
        <fullName evidence="1">Putative 6-phosphogluconolactonase</fullName>
    </submittedName>
</protein>
<dbReference type="AlphaFoldDB" id="A0A0H5DRW8"/>